<dbReference type="PANTHER" id="PTHR36510">
    <property type="entry name" value="GLUTAMATE--CYSTEINE LIGASE 2-RELATED"/>
    <property type="match status" value="1"/>
</dbReference>
<dbReference type="Pfam" id="PF04107">
    <property type="entry name" value="GCS2"/>
    <property type="match status" value="1"/>
</dbReference>
<dbReference type="SUPFAM" id="SSF55931">
    <property type="entry name" value="Glutamine synthetase/guanido kinase"/>
    <property type="match status" value="1"/>
</dbReference>
<comment type="catalytic activity">
    <reaction evidence="4 5">
        <text>L-cysteine + L-glutamate + ATP = gamma-L-glutamyl-L-cysteine + ADP + phosphate + H(+)</text>
        <dbReference type="Rhea" id="RHEA:13285"/>
        <dbReference type="ChEBI" id="CHEBI:15378"/>
        <dbReference type="ChEBI" id="CHEBI:29985"/>
        <dbReference type="ChEBI" id="CHEBI:30616"/>
        <dbReference type="ChEBI" id="CHEBI:35235"/>
        <dbReference type="ChEBI" id="CHEBI:43474"/>
        <dbReference type="ChEBI" id="CHEBI:58173"/>
        <dbReference type="ChEBI" id="CHEBI:456216"/>
        <dbReference type="EC" id="6.3.2.2"/>
    </reaction>
</comment>
<reference evidence="7" key="1">
    <citation type="submission" date="2018-06" db="EMBL/GenBank/DDBJ databases">
        <authorList>
            <person name="Li K."/>
        </authorList>
    </citation>
    <scope>NUCLEOTIDE SEQUENCE [LARGE SCALE GENOMIC DNA]</scope>
    <source>
        <strain evidence="7">ZFG47</strain>
        <plasmid evidence="7">unnamed1</plasmid>
    </source>
</reference>
<evidence type="ECO:0000256" key="5">
    <source>
        <dbReference type="HAMAP-Rule" id="MF_01609"/>
    </source>
</evidence>
<evidence type="ECO:0000256" key="4">
    <source>
        <dbReference type="ARBA" id="ARBA00048819"/>
    </source>
</evidence>
<dbReference type="AlphaFoldDB" id="A0A2Z4JEN2"/>
<dbReference type="HAMAP" id="MF_01609">
    <property type="entry name" value="Glu_cys_ligase_2"/>
    <property type="match status" value="1"/>
</dbReference>
<evidence type="ECO:0000256" key="2">
    <source>
        <dbReference type="ARBA" id="ARBA00022741"/>
    </source>
</evidence>
<evidence type="ECO:0000313" key="7">
    <source>
        <dbReference type="Proteomes" id="UP000249616"/>
    </source>
</evidence>
<comment type="function">
    <text evidence="5">ATP-dependent carboxylate-amine ligase which exhibits weak glutamate--cysteine ligase activity.</text>
</comment>
<name>A0A2Z4JEN2_9ACTN</name>
<accession>A0A2Z4JEN2</accession>
<evidence type="ECO:0000256" key="3">
    <source>
        <dbReference type="ARBA" id="ARBA00022840"/>
    </source>
</evidence>
<sequence length="357" mass="38693">MTVGAEEEYLLVDPVTRAVSPEAGKVVAAASAELGDLVTTEITRYQVEVRTDPHTSLADFAAQIRSLRSAVSRAAADNGLAVVSSGTPVLEHPLPPPVTDGRRYARSVARFGALDDEQSVCACHLHVAMPDLDTALKVSNHIRCWLPVVVALSANSPFWQGRDTRYASWRTMTWARWPAAGPPPHFASRAHFEDLVADLIDSETVLDRGGLYWDIRPSHHVPTLEIRAADAAATTEDLVLLAAVVRALVAMALTDVAAGVQPARPDAETLRSACWRAARDGLTGRGLDLGSRRLTPMTALVDRLLAHIRPALERHGDLHTVTAGWKRLRALGNGAVRQRTAGRRSPVDAVDHLIREF</sequence>
<dbReference type="GO" id="GO:0004357">
    <property type="term" value="F:glutamate-cysteine ligase activity"/>
    <property type="evidence" value="ECO:0007669"/>
    <property type="project" value="UniProtKB-EC"/>
</dbReference>
<dbReference type="GO" id="GO:0042398">
    <property type="term" value="P:modified amino acid biosynthetic process"/>
    <property type="evidence" value="ECO:0007669"/>
    <property type="project" value="InterPro"/>
</dbReference>
<keyword evidence="3 5" id="KW-0067">ATP-binding</keyword>
<keyword evidence="1 5" id="KW-0436">Ligase</keyword>
<comment type="similarity">
    <text evidence="5">Belongs to the glutamate--cysteine ligase type 2 family. YbdK subfamily.</text>
</comment>
<keyword evidence="6" id="KW-0614">Plasmid</keyword>
<dbReference type="KEGG" id="scad:DN051_41165"/>
<dbReference type="NCBIfam" id="TIGR02050">
    <property type="entry name" value="gshA_cyan_rel"/>
    <property type="match status" value="1"/>
</dbReference>
<protein>
    <recommendedName>
        <fullName evidence="5">Putative glutamate--cysteine ligase 2</fullName>
        <ecNumber evidence="5">6.3.2.2</ecNumber>
    </recommendedName>
    <alternativeName>
        <fullName evidence="5">Gamma-glutamylcysteine synthetase 2</fullName>
        <shortName evidence="5">GCS 2</shortName>
        <shortName evidence="5">Gamma-GCS 2</shortName>
    </alternativeName>
</protein>
<dbReference type="InterPro" id="IPR050141">
    <property type="entry name" value="GCL_type2/YbdK_subfam"/>
</dbReference>
<dbReference type="Proteomes" id="UP000249616">
    <property type="component" value="Plasmid unnamed1"/>
</dbReference>
<gene>
    <name evidence="6" type="ORF">DN051_41165</name>
</gene>
<dbReference type="GO" id="GO:0005524">
    <property type="term" value="F:ATP binding"/>
    <property type="evidence" value="ECO:0007669"/>
    <property type="project" value="UniProtKB-KW"/>
</dbReference>
<dbReference type="Gene3D" id="3.30.590.20">
    <property type="match status" value="1"/>
</dbReference>
<evidence type="ECO:0000313" key="6">
    <source>
        <dbReference type="EMBL" id="AWW43602.1"/>
    </source>
</evidence>
<proteinExistence type="inferred from homology"/>
<dbReference type="InterPro" id="IPR014746">
    <property type="entry name" value="Gln_synth/guanido_kin_cat_dom"/>
</dbReference>
<dbReference type="EMBL" id="CP030074">
    <property type="protein sequence ID" value="AWW43602.1"/>
    <property type="molecule type" value="Genomic_DNA"/>
</dbReference>
<dbReference type="NCBIfam" id="NF010041">
    <property type="entry name" value="PRK13517.1-1"/>
    <property type="match status" value="1"/>
</dbReference>
<dbReference type="EC" id="6.3.2.2" evidence="5"/>
<keyword evidence="7" id="KW-1185">Reference proteome</keyword>
<evidence type="ECO:0000256" key="1">
    <source>
        <dbReference type="ARBA" id="ARBA00022598"/>
    </source>
</evidence>
<organism evidence="6 7">
    <name type="scientific">Streptomyces cadmiisoli</name>
    <dbReference type="NCBI Taxonomy" id="2184053"/>
    <lineage>
        <taxon>Bacteria</taxon>
        <taxon>Bacillati</taxon>
        <taxon>Actinomycetota</taxon>
        <taxon>Actinomycetes</taxon>
        <taxon>Kitasatosporales</taxon>
        <taxon>Streptomycetaceae</taxon>
        <taxon>Streptomyces</taxon>
        <taxon>Streptomyces aurantiacus group</taxon>
    </lineage>
</organism>
<geneLocation type="plasmid" evidence="6 7">
    <name>unnamed1</name>
</geneLocation>
<dbReference type="InterPro" id="IPR006336">
    <property type="entry name" value="GCS2"/>
</dbReference>
<keyword evidence="2 5" id="KW-0547">Nucleotide-binding</keyword>
<dbReference type="PANTHER" id="PTHR36510:SF1">
    <property type="entry name" value="GLUTAMATE--CYSTEINE LIGASE 2-RELATED"/>
    <property type="match status" value="1"/>
</dbReference>
<dbReference type="InterPro" id="IPR011793">
    <property type="entry name" value="YbdK"/>
</dbReference>